<dbReference type="EMBL" id="ML994612">
    <property type="protein sequence ID" value="KAF2193965.1"/>
    <property type="molecule type" value="Genomic_DNA"/>
</dbReference>
<dbReference type="SMART" id="SM00510">
    <property type="entry name" value="TFS2M"/>
    <property type="match status" value="1"/>
</dbReference>
<feature type="compositionally biased region" description="Basic and acidic residues" evidence="8">
    <location>
        <begin position="406"/>
        <end position="443"/>
    </location>
</feature>
<dbReference type="GO" id="GO:0001139">
    <property type="term" value="F:RNA polymerase II complex recruiting activity"/>
    <property type="evidence" value="ECO:0007669"/>
    <property type="project" value="TreeGrafter"/>
</dbReference>
<evidence type="ECO:0000256" key="2">
    <source>
        <dbReference type="ARBA" id="ARBA00011050"/>
    </source>
</evidence>
<evidence type="ECO:0000313" key="11">
    <source>
        <dbReference type="EMBL" id="KAF2193965.1"/>
    </source>
</evidence>
<feature type="compositionally biased region" description="Basic and acidic residues" evidence="8">
    <location>
        <begin position="207"/>
        <end position="222"/>
    </location>
</feature>
<evidence type="ECO:0000313" key="12">
    <source>
        <dbReference type="Proteomes" id="UP000800200"/>
    </source>
</evidence>
<feature type="compositionally biased region" description="Polar residues" evidence="8">
    <location>
        <begin position="449"/>
        <end position="458"/>
    </location>
</feature>
<feature type="compositionally biased region" description="Low complexity" evidence="8">
    <location>
        <begin position="43"/>
        <end position="56"/>
    </location>
</feature>
<dbReference type="InterPro" id="IPR019787">
    <property type="entry name" value="Znf_PHD-finger"/>
</dbReference>
<feature type="domain" description="PHD-type" evidence="9">
    <location>
        <begin position="62"/>
        <end position="116"/>
    </location>
</feature>
<dbReference type="Gene3D" id="3.30.40.10">
    <property type="entry name" value="Zinc/RING finger domain, C3HC4 (zinc finger)"/>
    <property type="match status" value="1"/>
</dbReference>
<dbReference type="InterPro" id="IPR003618">
    <property type="entry name" value="TFIIS_cen_dom"/>
</dbReference>
<feature type="compositionally biased region" description="Pro residues" evidence="8">
    <location>
        <begin position="713"/>
        <end position="730"/>
    </location>
</feature>
<keyword evidence="6" id="KW-0862">Zinc</keyword>
<evidence type="ECO:0000256" key="8">
    <source>
        <dbReference type="SAM" id="MobiDB-lite"/>
    </source>
</evidence>
<evidence type="ECO:0000256" key="6">
    <source>
        <dbReference type="ARBA" id="ARBA00022833"/>
    </source>
</evidence>
<accession>A0A6A6ES16</accession>
<reference evidence="11" key="1">
    <citation type="journal article" date="2020" name="Stud. Mycol.">
        <title>101 Dothideomycetes genomes: a test case for predicting lifestyles and emergence of pathogens.</title>
        <authorList>
            <person name="Haridas S."/>
            <person name="Albert R."/>
            <person name="Binder M."/>
            <person name="Bloem J."/>
            <person name="Labutti K."/>
            <person name="Salamov A."/>
            <person name="Andreopoulos B."/>
            <person name="Baker S."/>
            <person name="Barry K."/>
            <person name="Bills G."/>
            <person name="Bluhm B."/>
            <person name="Cannon C."/>
            <person name="Castanera R."/>
            <person name="Culley D."/>
            <person name="Daum C."/>
            <person name="Ezra D."/>
            <person name="Gonzalez J."/>
            <person name="Henrissat B."/>
            <person name="Kuo A."/>
            <person name="Liang C."/>
            <person name="Lipzen A."/>
            <person name="Lutzoni F."/>
            <person name="Magnuson J."/>
            <person name="Mondo S."/>
            <person name="Nolan M."/>
            <person name="Ohm R."/>
            <person name="Pangilinan J."/>
            <person name="Park H.-J."/>
            <person name="Ramirez L."/>
            <person name="Alfaro M."/>
            <person name="Sun H."/>
            <person name="Tritt A."/>
            <person name="Yoshinaga Y."/>
            <person name="Zwiers L.-H."/>
            <person name="Turgeon B."/>
            <person name="Goodwin S."/>
            <person name="Spatafora J."/>
            <person name="Crous P."/>
            <person name="Grigoriev I."/>
        </authorList>
    </citation>
    <scope>NUCLEOTIDE SEQUENCE</scope>
    <source>
        <strain evidence="11">CBS 207.26</strain>
    </source>
</reference>
<evidence type="ECO:0000259" key="9">
    <source>
        <dbReference type="PROSITE" id="PS50016"/>
    </source>
</evidence>
<dbReference type="AlphaFoldDB" id="A0A6A6ES16"/>
<evidence type="ECO:0000256" key="4">
    <source>
        <dbReference type="ARBA" id="ARBA00022723"/>
    </source>
</evidence>
<dbReference type="GO" id="GO:0006362">
    <property type="term" value="P:transcription elongation by RNA polymerase I"/>
    <property type="evidence" value="ECO:0007669"/>
    <property type="project" value="TreeGrafter"/>
</dbReference>
<dbReference type="InterPro" id="IPR019786">
    <property type="entry name" value="Zinc_finger_PHD-type_CS"/>
</dbReference>
<proteinExistence type="inferred from homology"/>
<dbReference type="InterPro" id="IPR013083">
    <property type="entry name" value="Znf_RING/FYVE/PHD"/>
</dbReference>
<name>A0A6A6ES16_9PEZI</name>
<feature type="compositionally biased region" description="Polar residues" evidence="8">
    <location>
        <begin position="477"/>
        <end position="497"/>
    </location>
</feature>
<keyword evidence="5 7" id="KW-0863">Zinc-finger</keyword>
<dbReference type="InterPro" id="IPR055499">
    <property type="entry name" value="DUF7071"/>
</dbReference>
<evidence type="ECO:0000256" key="3">
    <source>
        <dbReference type="ARBA" id="ARBA00021616"/>
    </source>
</evidence>
<dbReference type="SUPFAM" id="SSF46942">
    <property type="entry name" value="Elongation factor TFIIS domain 2"/>
    <property type="match status" value="1"/>
</dbReference>
<dbReference type="InterPro" id="IPR001965">
    <property type="entry name" value="Znf_PHD"/>
</dbReference>
<evidence type="ECO:0000256" key="7">
    <source>
        <dbReference type="PROSITE-ProRule" id="PRU00146"/>
    </source>
</evidence>
<dbReference type="GO" id="GO:0031440">
    <property type="term" value="P:regulation of mRNA 3'-end processing"/>
    <property type="evidence" value="ECO:0007669"/>
    <property type="project" value="TreeGrafter"/>
</dbReference>
<organism evidence="11 12">
    <name type="scientific">Zopfia rhizophila CBS 207.26</name>
    <dbReference type="NCBI Taxonomy" id="1314779"/>
    <lineage>
        <taxon>Eukaryota</taxon>
        <taxon>Fungi</taxon>
        <taxon>Dikarya</taxon>
        <taxon>Ascomycota</taxon>
        <taxon>Pezizomycotina</taxon>
        <taxon>Dothideomycetes</taxon>
        <taxon>Dothideomycetes incertae sedis</taxon>
        <taxon>Zopfiaceae</taxon>
        <taxon>Zopfia</taxon>
    </lineage>
</organism>
<feature type="region of interest" description="Disordered" evidence="8">
    <location>
        <begin position="1"/>
        <end position="59"/>
    </location>
</feature>
<comment type="function">
    <text evidence="1">Negative regulator of transcription elongation.</text>
</comment>
<dbReference type="PROSITE" id="PS01359">
    <property type="entry name" value="ZF_PHD_1"/>
    <property type="match status" value="1"/>
</dbReference>
<feature type="compositionally biased region" description="Basic residues" evidence="8">
    <location>
        <begin position="8"/>
        <end position="17"/>
    </location>
</feature>
<keyword evidence="4" id="KW-0479">Metal-binding</keyword>
<dbReference type="GO" id="GO:0006368">
    <property type="term" value="P:transcription elongation by RNA polymerase II"/>
    <property type="evidence" value="ECO:0007669"/>
    <property type="project" value="TreeGrafter"/>
</dbReference>
<feature type="compositionally biased region" description="Basic and acidic residues" evidence="8">
    <location>
        <begin position="147"/>
        <end position="161"/>
    </location>
</feature>
<dbReference type="InterPro" id="IPR036575">
    <property type="entry name" value="TFIIS_cen_dom_sf"/>
</dbReference>
<dbReference type="GO" id="GO:0008270">
    <property type="term" value="F:zinc ion binding"/>
    <property type="evidence" value="ECO:0007669"/>
    <property type="project" value="UniProtKB-KW"/>
</dbReference>
<feature type="compositionally biased region" description="Basic residues" evidence="8">
    <location>
        <begin position="133"/>
        <end position="145"/>
    </location>
</feature>
<dbReference type="GO" id="GO:0031564">
    <property type="term" value="P:transcription antitermination"/>
    <property type="evidence" value="ECO:0007669"/>
    <property type="project" value="TreeGrafter"/>
</dbReference>
<dbReference type="Pfam" id="PF00628">
    <property type="entry name" value="PHD"/>
    <property type="match status" value="1"/>
</dbReference>
<dbReference type="InterPro" id="IPR012921">
    <property type="entry name" value="SPOC_C"/>
</dbReference>
<keyword evidence="12" id="KW-1185">Reference proteome</keyword>
<dbReference type="PANTHER" id="PTHR11477:SF11">
    <property type="entry name" value="TRANSCRIPTION FACTOR BYE1"/>
    <property type="match status" value="1"/>
</dbReference>
<dbReference type="OrthoDB" id="79252at2759"/>
<dbReference type="PANTHER" id="PTHR11477">
    <property type="entry name" value="TRANSCRIPTION FACTOR S-II ZINC FINGER DOMAIN-CONTAINING PROTEIN"/>
    <property type="match status" value="1"/>
</dbReference>
<dbReference type="Pfam" id="PF23257">
    <property type="entry name" value="DUF7071"/>
    <property type="match status" value="1"/>
</dbReference>
<protein>
    <recommendedName>
        <fullName evidence="3">Transcription factor BYE1</fullName>
    </recommendedName>
</protein>
<evidence type="ECO:0000256" key="5">
    <source>
        <dbReference type="ARBA" id="ARBA00022771"/>
    </source>
</evidence>
<feature type="domain" description="TFIIS central" evidence="10">
    <location>
        <begin position="251"/>
        <end position="380"/>
    </location>
</feature>
<feature type="region of interest" description="Disordered" evidence="8">
    <location>
        <begin position="389"/>
        <end position="508"/>
    </location>
</feature>
<dbReference type="GO" id="GO:0005634">
    <property type="term" value="C:nucleus"/>
    <property type="evidence" value="ECO:0007669"/>
    <property type="project" value="TreeGrafter"/>
</dbReference>
<dbReference type="CDD" id="cd21538">
    <property type="entry name" value="SPOC_TFIIS"/>
    <property type="match status" value="1"/>
</dbReference>
<feature type="region of interest" description="Disordered" evidence="8">
    <location>
        <begin position="127"/>
        <end position="245"/>
    </location>
</feature>
<comment type="similarity">
    <text evidence="2">Belongs to the BYE1 family.</text>
</comment>
<dbReference type="Proteomes" id="UP000800200">
    <property type="component" value="Unassembled WGS sequence"/>
</dbReference>
<sequence>MADEVRRSGRANKGHHTKNQDALDEPPAKPKAKSKADKKAQDKAQAARSQSAQSQDQQDDAIIRCVCGDQRDIRGRQMICCDKCEAWQHVKCLLLEEGDEWEQEGVTYFCEQCKPEDHVDLLAAMARGEKPWNRKKGSKPAKSKQARPSDVKADPGLDNKNKVPTPATTTPQPVAKEPPVEPSNGHAEPKQTKKDAQKSQPPQSPVGEKRRRDTMAEKGGDTKRRKSSAYQHEKAPQEPAMATDPAALPEKQRLLVEALVKNLSVAIKQASDSRSYRIPDGETPSSIANRLALQIDHAAVIHHGAPETNDSPYVGQLRSIMFNVKKNALLIDRLLSGSLTPEGIAAMTTEEMASEDKQREYAALREANEKQMVLTEESQGPRIRKTHKGDEIVGDEDLPVAEEFTAPERRHRESIQEESRVAEPESPKDEGSPMRVELPEDVGRAPLTVDTSTPQSATAARPPHSAFDVNQVWKQVKSPNQEQQAFMRRQSSITVQEKQQEGPGDDADVDRLLKDEDNDVQMNDYSVDPTVCWQGTLDMQALGPFDAVARFVAGGDLGQIMPWDQLLSPTLPIQGRIDKEKGNDYIASMALSGTHDVGVLAVNPVHDSGRQIMDQLFNYFHPKNRWGVVPVDKLGNEAMRDLYVIPIEAGGSNLPFFLEMLEYCTIETPRPKPMILLALIAKLPNDSKPSHHPTATFERNPTDQIAAGQLIQQPPPNQPHPNGPSHPPAPNAHGPQFSPVSAYPPELNYGSPYPPPQQGNNAHPPGAPVFNLQPHHKNIRAVQIFGQYIDAPIIVQLLGSFPNMSETQMNNLKSILDDVPAARTDMTVLQEHLNKRESQN</sequence>
<dbReference type="InterPro" id="IPR011011">
    <property type="entry name" value="Znf_FYVE_PHD"/>
</dbReference>
<dbReference type="GO" id="GO:0000977">
    <property type="term" value="F:RNA polymerase II transcription regulatory region sequence-specific DNA binding"/>
    <property type="evidence" value="ECO:0007669"/>
    <property type="project" value="TreeGrafter"/>
</dbReference>
<feature type="compositionally biased region" description="Basic and acidic residues" evidence="8">
    <location>
        <begin position="187"/>
        <end position="197"/>
    </location>
</feature>
<dbReference type="Gene3D" id="1.10.472.30">
    <property type="entry name" value="Transcription elongation factor S-II, central domain"/>
    <property type="match status" value="1"/>
</dbReference>
<dbReference type="Pfam" id="PF07744">
    <property type="entry name" value="SPOC"/>
    <property type="match status" value="1"/>
</dbReference>
<feature type="compositionally biased region" description="Low complexity" evidence="8">
    <location>
        <begin position="163"/>
        <end position="175"/>
    </location>
</feature>
<evidence type="ECO:0000256" key="1">
    <source>
        <dbReference type="ARBA" id="ARBA00002311"/>
    </source>
</evidence>
<dbReference type="SMART" id="SM00249">
    <property type="entry name" value="PHD"/>
    <property type="match status" value="1"/>
</dbReference>
<dbReference type="PROSITE" id="PS51321">
    <property type="entry name" value="TFIIS_CENTRAL"/>
    <property type="match status" value="1"/>
</dbReference>
<feature type="region of interest" description="Disordered" evidence="8">
    <location>
        <begin position="710"/>
        <end position="772"/>
    </location>
</feature>
<dbReference type="SUPFAM" id="SSF57903">
    <property type="entry name" value="FYVE/PHD zinc finger"/>
    <property type="match status" value="1"/>
</dbReference>
<gene>
    <name evidence="11" type="ORF">K469DRAFT_689044</name>
</gene>
<evidence type="ECO:0000259" key="10">
    <source>
        <dbReference type="PROSITE" id="PS51321"/>
    </source>
</evidence>
<dbReference type="Pfam" id="PF07500">
    <property type="entry name" value="TFIIS_M"/>
    <property type="match status" value="1"/>
</dbReference>
<dbReference type="PROSITE" id="PS50016">
    <property type="entry name" value="ZF_PHD_2"/>
    <property type="match status" value="1"/>
</dbReference>